<evidence type="ECO:0000313" key="7">
    <source>
        <dbReference type="Proteomes" id="UP000267517"/>
    </source>
</evidence>
<keyword evidence="5" id="KW-0812">Transmembrane</keyword>
<evidence type="ECO:0000256" key="5">
    <source>
        <dbReference type="SAM" id="Phobius"/>
    </source>
</evidence>
<dbReference type="SUPFAM" id="SSF47729">
    <property type="entry name" value="IHF-like DNA-binding proteins"/>
    <property type="match status" value="1"/>
</dbReference>
<dbReference type="InterPro" id="IPR000119">
    <property type="entry name" value="Hist_DNA-bd"/>
</dbReference>
<organism evidence="6 7">
    <name type="scientific">Prevotella melaninogenica</name>
    <dbReference type="NCBI Taxonomy" id="28132"/>
    <lineage>
        <taxon>Bacteria</taxon>
        <taxon>Pseudomonadati</taxon>
        <taxon>Bacteroidota</taxon>
        <taxon>Bacteroidia</taxon>
        <taxon>Bacteroidales</taxon>
        <taxon>Prevotellaceae</taxon>
        <taxon>Prevotella</taxon>
    </lineage>
</organism>
<reference evidence="6 7" key="1">
    <citation type="submission" date="2017-05" db="EMBL/GenBank/DDBJ databases">
        <title>whole genome sequence of Prevotella melaninogenica GAI 07411.</title>
        <authorList>
            <person name="Kondo Y."/>
            <person name="Hoshino T."/>
        </authorList>
    </citation>
    <scope>NUCLEOTIDE SEQUENCE [LARGE SCALE GENOMIC DNA]</scope>
    <source>
        <strain evidence="6 7">GAI 07411</strain>
    </source>
</reference>
<dbReference type="SMART" id="SM00411">
    <property type="entry name" value="BHL"/>
    <property type="match status" value="1"/>
</dbReference>
<keyword evidence="2" id="KW-0238">DNA-binding</keyword>
<sequence length="458" mass="50871">MAKTAIQQIISALAKQYNLSAAEAAAFVDAFFDIVSSELKNGNQVKIKGLGTFKVQSVKPRESVNVNTGERVLIEGHDKISFTPDAVMKELVNKPFSQFETVVINDGVDTEELERVPVEESSDEVKSEIVNDFTPEKTLDQEKTTVVKEEKIEVEVTKEDVIENSSAKASAVDVDDSLIENSLPIDVIEEPSSNVEEILETEEKTSVLEEYNKEVEKVIVETESKVEPTVESEVETVTDVKADTKVEEDTIEVDVKPVQAVSNVLEKQEEPLREENIEKIELSKTSESTNISEDENNDVEGSENGLLKKVALIAFIIIICLGIFLWARMGSSNSRKNTKEVAEQVNNSDNHTSLGTKTVSADTTATKVHKAPKKKETAKVDSFMALNSDPRIRYGAYNIIGIDRIVVLKKGETMEKYSRKTLGADMVGYFQVLNGRKTMQAGDTMKVPKVELRPEYRK</sequence>
<dbReference type="GO" id="GO:0030527">
    <property type="term" value="F:structural constituent of chromatin"/>
    <property type="evidence" value="ECO:0007669"/>
    <property type="project" value="InterPro"/>
</dbReference>
<dbReference type="GO" id="GO:0003677">
    <property type="term" value="F:DNA binding"/>
    <property type="evidence" value="ECO:0007669"/>
    <property type="project" value="UniProtKB-KW"/>
</dbReference>
<dbReference type="OrthoDB" id="9811567at2"/>
<proteinExistence type="inferred from homology"/>
<dbReference type="EMBL" id="AP018050">
    <property type="protein sequence ID" value="BBA30420.1"/>
    <property type="molecule type" value="Genomic_DNA"/>
</dbReference>
<evidence type="ECO:0000256" key="1">
    <source>
        <dbReference type="ARBA" id="ARBA00010529"/>
    </source>
</evidence>
<feature type="region of interest" description="Disordered" evidence="4">
    <location>
        <begin position="281"/>
        <end position="300"/>
    </location>
</feature>
<evidence type="ECO:0000256" key="3">
    <source>
        <dbReference type="RuleBase" id="RU003939"/>
    </source>
</evidence>
<dbReference type="Pfam" id="PF00216">
    <property type="entry name" value="Bac_DNA_binding"/>
    <property type="match status" value="1"/>
</dbReference>
<feature type="transmembrane region" description="Helical" evidence="5">
    <location>
        <begin position="310"/>
        <end position="327"/>
    </location>
</feature>
<evidence type="ECO:0000256" key="2">
    <source>
        <dbReference type="ARBA" id="ARBA00023125"/>
    </source>
</evidence>
<evidence type="ECO:0000313" key="6">
    <source>
        <dbReference type="EMBL" id="BBA30420.1"/>
    </source>
</evidence>
<dbReference type="AlphaFoldDB" id="A0A250KL74"/>
<keyword evidence="5" id="KW-0472">Membrane</keyword>
<dbReference type="GO" id="GO:0005829">
    <property type="term" value="C:cytosol"/>
    <property type="evidence" value="ECO:0007669"/>
    <property type="project" value="TreeGrafter"/>
</dbReference>
<dbReference type="RefSeq" id="WP_120175424.1">
    <property type="nucleotide sequence ID" value="NZ_AP018050.1"/>
</dbReference>
<accession>A0A250KL74</accession>
<keyword evidence="5" id="KW-1133">Transmembrane helix</keyword>
<comment type="similarity">
    <text evidence="1 3">Belongs to the bacterial histone-like protein family.</text>
</comment>
<feature type="region of interest" description="Disordered" evidence="4">
    <location>
        <begin position="338"/>
        <end position="373"/>
    </location>
</feature>
<name>A0A250KL74_9BACT</name>
<protein>
    <submittedName>
        <fullName evidence="6">Integration host factor</fullName>
    </submittedName>
</protein>
<dbReference type="Proteomes" id="UP000267517">
    <property type="component" value="Chromosome II"/>
</dbReference>
<dbReference type="PANTHER" id="PTHR33175:SF2">
    <property type="entry name" value="INTEGRATION HOST FACTOR SUBUNIT ALPHA"/>
    <property type="match status" value="1"/>
</dbReference>
<feature type="compositionally biased region" description="Polar residues" evidence="4">
    <location>
        <begin position="344"/>
        <end position="366"/>
    </location>
</feature>
<dbReference type="PANTHER" id="PTHR33175">
    <property type="entry name" value="DNA-BINDING PROTEIN HU"/>
    <property type="match status" value="1"/>
</dbReference>
<dbReference type="Gene3D" id="4.10.520.10">
    <property type="entry name" value="IHF-like DNA-binding proteins"/>
    <property type="match status" value="1"/>
</dbReference>
<dbReference type="InterPro" id="IPR010992">
    <property type="entry name" value="IHF-like_DNA-bd_dom_sf"/>
</dbReference>
<gene>
    <name evidence="6" type="ORF">PMEL_200951</name>
</gene>
<evidence type="ECO:0000256" key="4">
    <source>
        <dbReference type="SAM" id="MobiDB-lite"/>
    </source>
</evidence>